<dbReference type="RefSeq" id="WP_379942778.1">
    <property type="nucleotide sequence ID" value="NZ_JBHTIB010000012.1"/>
</dbReference>
<protein>
    <submittedName>
        <fullName evidence="3">Universal stress protein</fullName>
    </submittedName>
</protein>
<dbReference type="CDD" id="cd00293">
    <property type="entry name" value="USP-like"/>
    <property type="match status" value="1"/>
</dbReference>
<sequence>MKTILLPTDFSKNSINAINYALELYRNEACKFYVLNVQRASTYISDDLMGVSTSATIYNTIIDAAKKSVTNIISKIKKQYHNEKHEFEAIVDYDNFIDSINQVTAKYDIDMIVMGTKGATGLAKVVFGSNTARVMQRCKTPVLAIPDGYTLSGLKKIAFTTNHITTFNIKQLSVLKEMTALHHSKLHILHIADKFQEAQKQLQNMNFFNIYFEEAEHDYIDVKNKDMFKKVHRYLKDNNVEMFVMISERHSFIERLFTRHALEKFAFSIDVPFLVIHIDN</sequence>
<dbReference type="InterPro" id="IPR014729">
    <property type="entry name" value="Rossmann-like_a/b/a_fold"/>
</dbReference>
<keyword evidence="4" id="KW-1185">Reference proteome</keyword>
<feature type="domain" description="UspA" evidence="2">
    <location>
        <begin position="1"/>
        <end position="146"/>
    </location>
</feature>
<reference evidence="4" key="1">
    <citation type="journal article" date="2019" name="Int. J. Syst. Evol. Microbiol.">
        <title>The Global Catalogue of Microorganisms (GCM) 10K type strain sequencing project: providing services to taxonomists for standard genome sequencing and annotation.</title>
        <authorList>
            <consortium name="The Broad Institute Genomics Platform"/>
            <consortium name="The Broad Institute Genome Sequencing Center for Infectious Disease"/>
            <person name="Wu L."/>
            <person name="Ma J."/>
        </authorList>
    </citation>
    <scope>NUCLEOTIDE SEQUENCE [LARGE SCALE GENOMIC DNA]</scope>
    <source>
        <strain evidence="4">CCUG 60529</strain>
    </source>
</reference>
<evidence type="ECO:0000259" key="2">
    <source>
        <dbReference type="Pfam" id="PF00582"/>
    </source>
</evidence>
<evidence type="ECO:0000256" key="1">
    <source>
        <dbReference type="ARBA" id="ARBA00008791"/>
    </source>
</evidence>
<comment type="similarity">
    <text evidence="1">Belongs to the universal stress protein A family.</text>
</comment>
<dbReference type="PANTHER" id="PTHR46268:SF6">
    <property type="entry name" value="UNIVERSAL STRESS PROTEIN UP12"/>
    <property type="match status" value="1"/>
</dbReference>
<dbReference type="EMBL" id="JBHTIB010000012">
    <property type="protein sequence ID" value="MFD0836604.1"/>
    <property type="molecule type" value="Genomic_DNA"/>
</dbReference>
<dbReference type="PANTHER" id="PTHR46268">
    <property type="entry name" value="STRESS RESPONSE PROTEIN NHAX"/>
    <property type="match status" value="1"/>
</dbReference>
<organism evidence="3 4">
    <name type="scientific">Mariniflexile aquimaris</name>
    <dbReference type="NCBI Taxonomy" id="881009"/>
    <lineage>
        <taxon>Bacteria</taxon>
        <taxon>Pseudomonadati</taxon>
        <taxon>Bacteroidota</taxon>
        <taxon>Flavobacteriia</taxon>
        <taxon>Flavobacteriales</taxon>
        <taxon>Flavobacteriaceae</taxon>
        <taxon>Mariniflexile</taxon>
    </lineage>
</organism>
<accession>A0ABW3BVW2</accession>
<proteinExistence type="inferred from homology"/>
<evidence type="ECO:0000313" key="4">
    <source>
        <dbReference type="Proteomes" id="UP001597011"/>
    </source>
</evidence>
<dbReference type="Pfam" id="PF00582">
    <property type="entry name" value="Usp"/>
    <property type="match status" value="1"/>
</dbReference>
<evidence type="ECO:0000313" key="3">
    <source>
        <dbReference type="EMBL" id="MFD0836604.1"/>
    </source>
</evidence>
<dbReference type="PRINTS" id="PR01438">
    <property type="entry name" value="UNVRSLSTRESS"/>
</dbReference>
<dbReference type="Proteomes" id="UP001597011">
    <property type="component" value="Unassembled WGS sequence"/>
</dbReference>
<dbReference type="InterPro" id="IPR006016">
    <property type="entry name" value="UspA"/>
</dbReference>
<dbReference type="SUPFAM" id="SSF52402">
    <property type="entry name" value="Adenine nucleotide alpha hydrolases-like"/>
    <property type="match status" value="2"/>
</dbReference>
<comment type="caution">
    <text evidence="3">The sequence shown here is derived from an EMBL/GenBank/DDBJ whole genome shotgun (WGS) entry which is preliminary data.</text>
</comment>
<dbReference type="InterPro" id="IPR006015">
    <property type="entry name" value="Universal_stress_UspA"/>
</dbReference>
<name>A0ABW3BVW2_9FLAO</name>
<dbReference type="Gene3D" id="3.40.50.620">
    <property type="entry name" value="HUPs"/>
    <property type="match status" value="2"/>
</dbReference>
<gene>
    <name evidence="3" type="ORF">ACFQ0I_12565</name>
</gene>